<dbReference type="PROSITE" id="PS50053">
    <property type="entry name" value="UBIQUITIN_2"/>
    <property type="match status" value="1"/>
</dbReference>
<comment type="caution">
    <text evidence="2">The sequence shown here is derived from an EMBL/GenBank/DDBJ whole genome shotgun (WGS) entry which is preliminary data.</text>
</comment>
<feature type="domain" description="Ubiquitin-like" evidence="1">
    <location>
        <begin position="28"/>
        <end position="104"/>
    </location>
</feature>
<dbReference type="AlphaFoldDB" id="A0A2P6NLR7"/>
<dbReference type="PANTHER" id="PTHR47725">
    <property type="entry name" value="OS03G0364000 PROTEIN"/>
    <property type="match status" value="1"/>
</dbReference>
<dbReference type="InterPro" id="IPR000626">
    <property type="entry name" value="Ubiquitin-like_dom"/>
</dbReference>
<dbReference type="OrthoDB" id="428577at2759"/>
<dbReference type="PANTHER" id="PTHR47725:SF2">
    <property type="entry name" value="UBIQUITIN-LIKE DOMAIN-CONTAINING PROTEIN"/>
    <property type="match status" value="1"/>
</dbReference>
<dbReference type="STRING" id="1890364.A0A2P6NLR7"/>
<gene>
    <name evidence="2" type="ORF">PROFUN_07560</name>
</gene>
<dbReference type="InParanoid" id="A0A2P6NLR7"/>
<dbReference type="InterPro" id="IPR019956">
    <property type="entry name" value="Ubiquitin_dom"/>
</dbReference>
<proteinExistence type="predicted"/>
<evidence type="ECO:0000259" key="1">
    <source>
        <dbReference type="PROSITE" id="PS50053"/>
    </source>
</evidence>
<accession>A0A2P6NLR7</accession>
<dbReference type="SUPFAM" id="SSF54236">
    <property type="entry name" value="Ubiquitin-like"/>
    <property type="match status" value="1"/>
</dbReference>
<dbReference type="SMART" id="SM00213">
    <property type="entry name" value="UBQ"/>
    <property type="match status" value="1"/>
</dbReference>
<dbReference type="Proteomes" id="UP000241769">
    <property type="component" value="Unassembled WGS sequence"/>
</dbReference>
<protein>
    <submittedName>
        <fullName evidence="2">Ubiquitin family protein</fullName>
    </submittedName>
</protein>
<dbReference type="EMBL" id="MDYQ01000054">
    <property type="protein sequence ID" value="PRP84906.1"/>
    <property type="molecule type" value="Genomic_DNA"/>
</dbReference>
<dbReference type="PRINTS" id="PR00348">
    <property type="entry name" value="UBIQUITIN"/>
</dbReference>
<keyword evidence="3" id="KW-1185">Reference proteome</keyword>
<reference evidence="2 3" key="1">
    <citation type="journal article" date="2018" name="Genome Biol. Evol.">
        <title>Multiple Roots of Fruiting Body Formation in Amoebozoa.</title>
        <authorList>
            <person name="Hillmann F."/>
            <person name="Forbes G."/>
            <person name="Novohradska S."/>
            <person name="Ferling I."/>
            <person name="Riege K."/>
            <person name="Groth M."/>
            <person name="Westermann M."/>
            <person name="Marz M."/>
            <person name="Spaller T."/>
            <person name="Winckler T."/>
            <person name="Schaap P."/>
            <person name="Glockner G."/>
        </authorList>
    </citation>
    <scope>NUCLEOTIDE SEQUENCE [LARGE SCALE GENOMIC DNA]</scope>
    <source>
        <strain evidence="2 3">Jena</strain>
    </source>
</reference>
<sequence length="121" mass="13656">MRLKFGVDEMTQSTTQSDLIICVDCQSQYILVKRTNQTIFLNVEPSDSVEEVNRKLSAIIQAPVETIRLVGSDQKTPLQAGKSLSELKVEPESSIYWVLSNPDGSWEDVNIQKIDKVEDKQ</sequence>
<dbReference type="CDD" id="cd17039">
    <property type="entry name" value="Ubl_ubiquitin_like"/>
    <property type="match status" value="1"/>
</dbReference>
<dbReference type="InterPro" id="IPR029071">
    <property type="entry name" value="Ubiquitin-like_domsf"/>
</dbReference>
<evidence type="ECO:0000313" key="3">
    <source>
        <dbReference type="Proteomes" id="UP000241769"/>
    </source>
</evidence>
<organism evidence="2 3">
    <name type="scientific">Planoprotostelium fungivorum</name>
    <dbReference type="NCBI Taxonomy" id="1890364"/>
    <lineage>
        <taxon>Eukaryota</taxon>
        <taxon>Amoebozoa</taxon>
        <taxon>Evosea</taxon>
        <taxon>Variosea</taxon>
        <taxon>Cavosteliida</taxon>
        <taxon>Cavosteliaceae</taxon>
        <taxon>Planoprotostelium</taxon>
    </lineage>
</organism>
<evidence type="ECO:0000313" key="2">
    <source>
        <dbReference type="EMBL" id="PRP84906.1"/>
    </source>
</evidence>
<name>A0A2P6NLR7_9EUKA</name>
<dbReference type="Gene3D" id="3.10.20.90">
    <property type="entry name" value="Phosphatidylinositol 3-kinase Catalytic Subunit, Chain A, domain 1"/>
    <property type="match status" value="1"/>
</dbReference>
<dbReference type="Pfam" id="PF00240">
    <property type="entry name" value="ubiquitin"/>
    <property type="match status" value="1"/>
</dbReference>